<protein>
    <submittedName>
        <fullName evidence="1">Uncharacterized protein</fullName>
    </submittedName>
</protein>
<evidence type="ECO:0000313" key="1">
    <source>
        <dbReference type="EMBL" id="CAG2245651.1"/>
    </source>
</evidence>
<dbReference type="AlphaFoldDB" id="A0A8S3UK18"/>
<evidence type="ECO:0000313" key="2">
    <source>
        <dbReference type="Proteomes" id="UP000683360"/>
    </source>
</evidence>
<gene>
    <name evidence="1" type="ORF">MEDL_57694</name>
</gene>
<dbReference type="EMBL" id="CAJPWZ010002782">
    <property type="protein sequence ID" value="CAG2245651.1"/>
    <property type="molecule type" value="Genomic_DNA"/>
</dbReference>
<comment type="caution">
    <text evidence="1">The sequence shown here is derived from an EMBL/GenBank/DDBJ whole genome shotgun (WGS) entry which is preliminary data.</text>
</comment>
<proteinExistence type="predicted"/>
<sequence>MNELKLPTLENRRRHSRLTFLYKVAGELVPAIPQDSVLVKERPKRQIKSKQFRDYKTTYIVDKFAQNNSRCFNFGGSHNVGLIFQRLSPVATDAIYTGGVPISSVQSISSVPISSVQSIPSVPISSVPISTVHSNLISASPQLGGGILPYLTGVKVMFENEKVINILQNPIKEKIGCLPPVKPNGGDIYLIQSKHPNDWKCDQYMD</sequence>
<organism evidence="1 2">
    <name type="scientific">Mytilus edulis</name>
    <name type="common">Blue mussel</name>
    <dbReference type="NCBI Taxonomy" id="6550"/>
    <lineage>
        <taxon>Eukaryota</taxon>
        <taxon>Metazoa</taxon>
        <taxon>Spiralia</taxon>
        <taxon>Lophotrochozoa</taxon>
        <taxon>Mollusca</taxon>
        <taxon>Bivalvia</taxon>
        <taxon>Autobranchia</taxon>
        <taxon>Pteriomorphia</taxon>
        <taxon>Mytilida</taxon>
        <taxon>Mytiloidea</taxon>
        <taxon>Mytilidae</taxon>
        <taxon>Mytilinae</taxon>
        <taxon>Mytilus</taxon>
    </lineage>
</organism>
<keyword evidence="2" id="KW-1185">Reference proteome</keyword>
<name>A0A8S3UK18_MYTED</name>
<dbReference type="Proteomes" id="UP000683360">
    <property type="component" value="Unassembled WGS sequence"/>
</dbReference>
<accession>A0A8S3UK18</accession>
<reference evidence="1" key="1">
    <citation type="submission" date="2021-03" db="EMBL/GenBank/DDBJ databases">
        <authorList>
            <person name="Bekaert M."/>
        </authorList>
    </citation>
    <scope>NUCLEOTIDE SEQUENCE</scope>
</reference>